<dbReference type="EMBL" id="CVRI01000060">
    <property type="protein sequence ID" value="CRL03897.1"/>
    <property type="molecule type" value="Genomic_DNA"/>
</dbReference>
<name>A0A1J1IZ80_9DIPT</name>
<proteinExistence type="predicted"/>
<sequence>MPSDIFMSFQRYFLYDDKKIFSVIVTECKKDLTILTKGKIVVNSPLLYSRSSHPLGCFLDKRFI</sequence>
<evidence type="ECO:0000313" key="1">
    <source>
        <dbReference type="EMBL" id="CRL03897.1"/>
    </source>
</evidence>
<keyword evidence="2" id="KW-1185">Reference proteome</keyword>
<organism evidence="1 2">
    <name type="scientific">Clunio marinus</name>
    <dbReference type="NCBI Taxonomy" id="568069"/>
    <lineage>
        <taxon>Eukaryota</taxon>
        <taxon>Metazoa</taxon>
        <taxon>Ecdysozoa</taxon>
        <taxon>Arthropoda</taxon>
        <taxon>Hexapoda</taxon>
        <taxon>Insecta</taxon>
        <taxon>Pterygota</taxon>
        <taxon>Neoptera</taxon>
        <taxon>Endopterygota</taxon>
        <taxon>Diptera</taxon>
        <taxon>Nematocera</taxon>
        <taxon>Chironomoidea</taxon>
        <taxon>Chironomidae</taxon>
        <taxon>Clunio</taxon>
    </lineage>
</organism>
<protein>
    <submittedName>
        <fullName evidence="1">CLUMA_CG017019, isoform A</fullName>
    </submittedName>
</protein>
<reference evidence="1 2" key="1">
    <citation type="submission" date="2015-04" db="EMBL/GenBank/DDBJ databases">
        <authorList>
            <person name="Syromyatnikov M.Y."/>
            <person name="Popov V.N."/>
        </authorList>
    </citation>
    <scope>NUCLEOTIDE SEQUENCE [LARGE SCALE GENOMIC DNA]</scope>
</reference>
<dbReference type="AlphaFoldDB" id="A0A1J1IZ80"/>
<accession>A0A1J1IZ80</accession>
<dbReference type="Proteomes" id="UP000183832">
    <property type="component" value="Unassembled WGS sequence"/>
</dbReference>
<evidence type="ECO:0000313" key="2">
    <source>
        <dbReference type="Proteomes" id="UP000183832"/>
    </source>
</evidence>
<gene>
    <name evidence="1" type="ORF">CLUMA_CG017019</name>
</gene>